<dbReference type="GO" id="GO:0000976">
    <property type="term" value="F:transcription cis-regulatory region binding"/>
    <property type="evidence" value="ECO:0007669"/>
    <property type="project" value="UniProtKB-ARBA"/>
</dbReference>
<dbReference type="OMA" id="PFQSEPT"/>
<dbReference type="AlphaFoldDB" id="A0A1R3GSF4"/>
<dbReference type="InterPro" id="IPR009057">
    <property type="entry name" value="Homeodomain-like_sf"/>
</dbReference>
<evidence type="ECO:0000256" key="1">
    <source>
        <dbReference type="ARBA" id="ARBA00004123"/>
    </source>
</evidence>
<evidence type="ECO:0000256" key="5">
    <source>
        <dbReference type="ARBA" id="ARBA00023163"/>
    </source>
</evidence>
<feature type="domain" description="Myb-like" evidence="8">
    <location>
        <begin position="9"/>
        <end position="51"/>
    </location>
</feature>
<evidence type="ECO:0000313" key="10">
    <source>
        <dbReference type="EMBL" id="OMO61023.1"/>
    </source>
</evidence>
<comment type="subcellular location">
    <subcellularLocation>
        <location evidence="1">Nucleus</location>
    </subcellularLocation>
</comment>
<proteinExistence type="predicted"/>
<dbReference type="PROSITE" id="PS51294">
    <property type="entry name" value="HTH_MYB"/>
    <property type="match status" value="2"/>
</dbReference>
<keyword evidence="4" id="KW-0238">DNA-binding</keyword>
<dbReference type="OrthoDB" id="2143914at2759"/>
<dbReference type="PANTHER" id="PTHR47994">
    <property type="entry name" value="F14D16.11-RELATED"/>
    <property type="match status" value="1"/>
</dbReference>
<organism evidence="10 11">
    <name type="scientific">Corchorus capsularis</name>
    <name type="common">Jute</name>
    <dbReference type="NCBI Taxonomy" id="210143"/>
    <lineage>
        <taxon>Eukaryota</taxon>
        <taxon>Viridiplantae</taxon>
        <taxon>Streptophyta</taxon>
        <taxon>Embryophyta</taxon>
        <taxon>Tracheophyta</taxon>
        <taxon>Spermatophyta</taxon>
        <taxon>Magnoliopsida</taxon>
        <taxon>eudicotyledons</taxon>
        <taxon>Gunneridae</taxon>
        <taxon>Pentapetalae</taxon>
        <taxon>rosids</taxon>
        <taxon>malvids</taxon>
        <taxon>Malvales</taxon>
        <taxon>Malvaceae</taxon>
        <taxon>Grewioideae</taxon>
        <taxon>Apeibeae</taxon>
        <taxon>Corchorus</taxon>
    </lineage>
</organism>
<dbReference type="SUPFAM" id="SSF46689">
    <property type="entry name" value="Homeodomain-like"/>
    <property type="match status" value="1"/>
</dbReference>
<dbReference type="PANTHER" id="PTHR47994:SF5">
    <property type="entry name" value="F14D16.11-RELATED"/>
    <property type="match status" value="1"/>
</dbReference>
<dbReference type="SMART" id="SM00717">
    <property type="entry name" value="SANT"/>
    <property type="match status" value="2"/>
</dbReference>
<evidence type="ECO:0000256" key="6">
    <source>
        <dbReference type="ARBA" id="ARBA00023242"/>
    </source>
</evidence>
<dbReference type="Pfam" id="PF00249">
    <property type="entry name" value="Myb_DNA-binding"/>
    <property type="match status" value="2"/>
</dbReference>
<evidence type="ECO:0000259" key="8">
    <source>
        <dbReference type="PROSITE" id="PS50090"/>
    </source>
</evidence>
<dbReference type="InterPro" id="IPR001005">
    <property type="entry name" value="SANT/Myb"/>
</dbReference>
<evidence type="ECO:0000256" key="7">
    <source>
        <dbReference type="SAM" id="MobiDB-lite"/>
    </source>
</evidence>
<gene>
    <name evidence="10" type="ORF">CCACVL1_23775</name>
</gene>
<keyword evidence="5" id="KW-0804">Transcription</keyword>
<evidence type="ECO:0000259" key="9">
    <source>
        <dbReference type="PROSITE" id="PS51294"/>
    </source>
</evidence>
<dbReference type="InterPro" id="IPR017930">
    <property type="entry name" value="Myb_dom"/>
</dbReference>
<feature type="domain" description="HTH myb-type" evidence="9">
    <location>
        <begin position="52"/>
        <end position="106"/>
    </location>
</feature>
<feature type="compositionally biased region" description="Low complexity" evidence="7">
    <location>
        <begin position="130"/>
        <end position="148"/>
    </location>
</feature>
<name>A0A1R3GSF4_COCAP</name>
<dbReference type="EMBL" id="AWWV01013594">
    <property type="protein sequence ID" value="OMO61023.1"/>
    <property type="molecule type" value="Genomic_DNA"/>
</dbReference>
<dbReference type="InterPro" id="IPR015495">
    <property type="entry name" value="Myb_TF_plants"/>
</dbReference>
<dbReference type="PROSITE" id="PS50090">
    <property type="entry name" value="MYB_LIKE"/>
    <property type="match status" value="2"/>
</dbReference>
<dbReference type="STRING" id="210143.A0A1R3GSF4"/>
<dbReference type="Gramene" id="OMO61023">
    <property type="protein sequence ID" value="OMO61023"/>
    <property type="gene ID" value="CCACVL1_23775"/>
</dbReference>
<dbReference type="FunFam" id="1.10.10.60:FF:000157">
    <property type="entry name" value="Myb transcription factor"/>
    <property type="match status" value="1"/>
</dbReference>
<feature type="region of interest" description="Disordered" evidence="7">
    <location>
        <begin position="130"/>
        <end position="149"/>
    </location>
</feature>
<keyword evidence="2" id="KW-0677">Repeat</keyword>
<keyword evidence="3" id="KW-0805">Transcription regulation</keyword>
<feature type="region of interest" description="Disordered" evidence="7">
    <location>
        <begin position="181"/>
        <end position="200"/>
    </location>
</feature>
<dbReference type="GO" id="GO:0005634">
    <property type="term" value="C:nucleus"/>
    <property type="evidence" value="ECO:0007669"/>
    <property type="project" value="UniProtKB-SubCell"/>
</dbReference>
<keyword evidence="6" id="KW-0539">Nucleus</keyword>
<keyword evidence="11" id="KW-1185">Reference proteome</keyword>
<dbReference type="Gene3D" id="1.10.10.60">
    <property type="entry name" value="Homeodomain-like"/>
    <property type="match status" value="2"/>
</dbReference>
<feature type="domain" description="HTH myb-type" evidence="9">
    <location>
        <begin position="9"/>
        <end position="51"/>
    </location>
</feature>
<comment type="caution">
    <text evidence="10">The sequence shown here is derived from an EMBL/GenBank/DDBJ whole genome shotgun (WGS) entry which is preliminary data.</text>
</comment>
<evidence type="ECO:0000256" key="3">
    <source>
        <dbReference type="ARBA" id="ARBA00023015"/>
    </source>
</evidence>
<dbReference type="CDD" id="cd00167">
    <property type="entry name" value="SANT"/>
    <property type="match status" value="1"/>
</dbReference>
<evidence type="ECO:0000256" key="4">
    <source>
        <dbReference type="ARBA" id="ARBA00023125"/>
    </source>
</evidence>
<reference evidence="10 11" key="1">
    <citation type="submission" date="2013-09" db="EMBL/GenBank/DDBJ databases">
        <title>Corchorus capsularis genome sequencing.</title>
        <authorList>
            <person name="Alam M."/>
            <person name="Haque M.S."/>
            <person name="Islam M.S."/>
            <person name="Emdad E.M."/>
            <person name="Islam M.M."/>
            <person name="Ahmed B."/>
            <person name="Halim A."/>
            <person name="Hossen Q.M.M."/>
            <person name="Hossain M.Z."/>
            <person name="Ahmed R."/>
            <person name="Khan M.M."/>
            <person name="Islam R."/>
            <person name="Rashid M.M."/>
            <person name="Khan S.A."/>
            <person name="Rahman M.S."/>
            <person name="Alam M."/>
        </authorList>
    </citation>
    <scope>NUCLEOTIDE SEQUENCE [LARGE SCALE GENOMIC DNA]</scope>
    <source>
        <strain evidence="11">cv. CVL-1</strain>
        <tissue evidence="10">Whole seedling</tissue>
    </source>
</reference>
<protein>
    <submittedName>
        <fullName evidence="10">Uncharacterized protein</fullName>
    </submittedName>
</protein>
<sequence length="286" mass="32235">MGRSPCCEKAHTNKGAWTKEEDQRLIDYIRAHGEGLLRCGKSCRLRWINYLRPDLKRGNFTEEEDELIIKLHSLLGNKWSLIAGRLPGRTDNEIKNYWNTHIKRKLISRGIDPQTHRPLNETTTITTHNMTNNTAKSTAPKPAATSAPNELDFRNAPINGFISATPSLEFKYKAKTESLEEGNCSSSGMTTDEEHKYPSNGQGLNLELSIGIANDSTQLSTANSADSKPLLHHHHNHNTHNFHFLGQTMVAKAVCLCWQLGFQGSEICRNCQNTNGFYRYCRPLDS</sequence>
<evidence type="ECO:0000256" key="2">
    <source>
        <dbReference type="ARBA" id="ARBA00022737"/>
    </source>
</evidence>
<dbReference type="Proteomes" id="UP000188268">
    <property type="component" value="Unassembled WGS sequence"/>
</dbReference>
<feature type="domain" description="Myb-like" evidence="8">
    <location>
        <begin position="52"/>
        <end position="102"/>
    </location>
</feature>
<accession>A0A1R3GSF4</accession>
<evidence type="ECO:0000313" key="11">
    <source>
        <dbReference type="Proteomes" id="UP000188268"/>
    </source>
</evidence>